<keyword evidence="4 6" id="KW-1133">Transmembrane helix</keyword>
<evidence type="ECO:0000313" key="9">
    <source>
        <dbReference type="EMBL" id="JAS29348.1"/>
    </source>
</evidence>
<feature type="transmembrane region" description="Helical" evidence="6">
    <location>
        <begin position="208"/>
        <end position="232"/>
    </location>
</feature>
<feature type="transmembrane region" description="Helical" evidence="6">
    <location>
        <begin position="346"/>
        <end position="367"/>
    </location>
</feature>
<dbReference type="PANTHER" id="PTHR12308:SF74">
    <property type="entry name" value="ANOCTAMIN"/>
    <property type="match status" value="1"/>
</dbReference>
<gene>
    <name evidence="9" type="ORF">g.38721</name>
    <name evidence="8" type="ORF">g.38730</name>
</gene>
<feature type="transmembrane region" description="Helical" evidence="6">
    <location>
        <begin position="559"/>
        <end position="581"/>
    </location>
</feature>
<evidence type="ECO:0000256" key="5">
    <source>
        <dbReference type="ARBA" id="ARBA00023136"/>
    </source>
</evidence>
<evidence type="ECO:0000256" key="6">
    <source>
        <dbReference type="RuleBase" id="RU280814"/>
    </source>
</evidence>
<dbReference type="GO" id="GO:0005886">
    <property type="term" value="C:plasma membrane"/>
    <property type="evidence" value="ECO:0007669"/>
    <property type="project" value="TreeGrafter"/>
</dbReference>
<organism evidence="8">
    <name type="scientific">Clastoptera arizonana</name>
    <name type="common">Arizona spittle bug</name>
    <dbReference type="NCBI Taxonomy" id="38151"/>
    <lineage>
        <taxon>Eukaryota</taxon>
        <taxon>Metazoa</taxon>
        <taxon>Ecdysozoa</taxon>
        <taxon>Arthropoda</taxon>
        <taxon>Hexapoda</taxon>
        <taxon>Insecta</taxon>
        <taxon>Pterygota</taxon>
        <taxon>Neoptera</taxon>
        <taxon>Paraneoptera</taxon>
        <taxon>Hemiptera</taxon>
        <taxon>Auchenorrhyncha</taxon>
        <taxon>Cercopoidea</taxon>
        <taxon>Clastopteridae</taxon>
        <taxon>Clastoptera</taxon>
    </lineage>
</organism>
<feature type="domain" description="Anoctamin transmembrane" evidence="7">
    <location>
        <begin position="198"/>
        <end position="628"/>
    </location>
</feature>
<feature type="transmembrane region" description="Helical" evidence="6">
    <location>
        <begin position="394"/>
        <end position="413"/>
    </location>
</feature>
<protein>
    <recommendedName>
        <fullName evidence="6">Anoctamin</fullName>
    </recommendedName>
</protein>
<name>A0A1B6BXS0_9HEMI</name>
<evidence type="ECO:0000256" key="2">
    <source>
        <dbReference type="ARBA" id="ARBA00009671"/>
    </source>
</evidence>
<reference evidence="8" key="1">
    <citation type="submission" date="2015-12" db="EMBL/GenBank/DDBJ databases">
        <title>De novo transcriptome assembly of four potential Pierce s Disease insect vectors from Arizona vineyards.</title>
        <authorList>
            <person name="Tassone E.E."/>
        </authorList>
    </citation>
    <scope>NUCLEOTIDE SEQUENCE</scope>
</reference>
<keyword evidence="3 6" id="KW-0812">Transmembrane</keyword>
<dbReference type="EMBL" id="GEDC01007950">
    <property type="protein sequence ID" value="JAS29348.1"/>
    <property type="molecule type" value="Transcribed_RNA"/>
</dbReference>
<evidence type="ECO:0000313" key="8">
    <source>
        <dbReference type="EMBL" id="JAS06061.1"/>
    </source>
</evidence>
<proteinExistence type="inferred from homology"/>
<feature type="transmembrane region" description="Helical" evidence="6">
    <location>
        <begin position="238"/>
        <end position="256"/>
    </location>
</feature>
<dbReference type="PANTHER" id="PTHR12308">
    <property type="entry name" value="ANOCTAMIN"/>
    <property type="match status" value="1"/>
</dbReference>
<dbReference type="InterPro" id="IPR049452">
    <property type="entry name" value="Anoctamin_TM"/>
</dbReference>
<dbReference type="GO" id="GO:0005254">
    <property type="term" value="F:chloride channel activity"/>
    <property type="evidence" value="ECO:0007669"/>
    <property type="project" value="TreeGrafter"/>
</dbReference>
<feature type="transmembrane region" description="Helical" evidence="6">
    <location>
        <begin position="309"/>
        <end position="334"/>
    </location>
</feature>
<sequence>MMDKSEIRKRVLEDKKKHHNYIPPTYFIIQFSNKIKAETIEWLTNKIKTDREQGGAELQVRKQPILETQKHNVTIHISADSERLLELAQELDVKKIDKISHPYEFTYHDFIPSEDKLTTAEKQVLVRHELENIRALLHETYIPGYPDKHLYEGQSILSAYLYHGLVKQVFPLHDMTALLKLRSVWHFSLFNKQPYEEIRSYFGESVTLYFQFLGFYTAFLTLPMMLGFFQWFVAPDSVAFFCIINIIGAAIFLEVWQRKCTELAFIWGTISMASSLDDPRPNFIGVMGKDVVTERLQPQSPRWKTNVKMYCVSFPLVFLCMIGGFIVMLASFWIEDLLKSYPDLPWFIYYVPSSVYAAMIYVMNMFYRQLANFLTEWENHRTQSQFDRHRVTKLVPFEFVNNFMSLFYIAFIYQDMDMLKYQLATLLIILQFINNIQEAVLPVVIQYYKKKKADAIRESPPLLSECLLDVEELDPHDPQVIQAEEECRMEPYEDPYDDYLELFVQFGYVFLFSSISPMAAFWAVLNNIFEIWTDSFKLCYLHQRPMARRVKDTGAWQRAFQTLCTISIMTNCALFALSPALKSMAPAMSPVEWVLLFVGIEHLLLFIKQILHFAIPDKPDWVRIALAKIGYQSTKALKKQRLENRRLRKISEFLPNKESLKID</sequence>
<dbReference type="InterPro" id="IPR007632">
    <property type="entry name" value="Anoctamin"/>
</dbReference>
<keyword evidence="5 6" id="KW-0472">Membrane</keyword>
<dbReference type="Pfam" id="PF04547">
    <property type="entry name" value="Anoctamin"/>
    <property type="match status" value="1"/>
</dbReference>
<evidence type="ECO:0000256" key="4">
    <source>
        <dbReference type="ARBA" id="ARBA00022989"/>
    </source>
</evidence>
<comment type="similarity">
    <text evidence="2 6">Belongs to the anoctamin family.</text>
</comment>
<dbReference type="EMBL" id="GEDC01031237">
    <property type="protein sequence ID" value="JAS06061.1"/>
    <property type="molecule type" value="Transcribed_RNA"/>
</dbReference>
<dbReference type="AlphaFoldDB" id="A0A1B6BXS0"/>
<evidence type="ECO:0000259" key="7">
    <source>
        <dbReference type="Pfam" id="PF04547"/>
    </source>
</evidence>
<feature type="transmembrane region" description="Helical" evidence="6">
    <location>
        <begin position="593"/>
        <end position="615"/>
    </location>
</feature>
<feature type="transmembrane region" description="Helical" evidence="6">
    <location>
        <begin position="502"/>
        <end position="525"/>
    </location>
</feature>
<evidence type="ECO:0000256" key="3">
    <source>
        <dbReference type="ARBA" id="ARBA00022692"/>
    </source>
</evidence>
<comment type="subcellular location">
    <subcellularLocation>
        <location evidence="1 6">Membrane</location>
        <topology evidence="1 6">Multi-pass membrane protein</topology>
    </subcellularLocation>
</comment>
<accession>A0A1B6BXS0</accession>
<evidence type="ECO:0000256" key="1">
    <source>
        <dbReference type="ARBA" id="ARBA00004141"/>
    </source>
</evidence>